<gene>
    <name evidence="1" type="ORF">EV199_3069</name>
</gene>
<keyword evidence="2" id="KW-1185">Reference proteome</keyword>
<reference evidence="1 2" key="1">
    <citation type="submission" date="2019-02" db="EMBL/GenBank/DDBJ databases">
        <title>Genomic Encyclopedia of Type Strains, Phase IV (KMG-IV): sequencing the most valuable type-strain genomes for metagenomic binning, comparative biology and taxonomic classification.</title>
        <authorList>
            <person name="Goeker M."/>
        </authorList>
    </citation>
    <scope>NUCLEOTIDE SEQUENCE [LARGE SCALE GENOMIC DNA]</scope>
    <source>
        <strain evidence="1 2">DSM 18116</strain>
    </source>
</reference>
<dbReference type="EMBL" id="SGXA01000002">
    <property type="protein sequence ID" value="RZS71168.1"/>
    <property type="molecule type" value="Genomic_DNA"/>
</dbReference>
<sequence length="31" mass="3673">MNSTYRNLIQIINYLINGDEYSRTNMYAVDS</sequence>
<dbReference type="AlphaFoldDB" id="A0A4Q7MRU5"/>
<protein>
    <submittedName>
        <fullName evidence="1">Uncharacterized protein</fullName>
    </submittedName>
</protein>
<evidence type="ECO:0000313" key="2">
    <source>
        <dbReference type="Proteomes" id="UP000293874"/>
    </source>
</evidence>
<proteinExistence type="predicted"/>
<comment type="caution">
    <text evidence="1">The sequence shown here is derived from an EMBL/GenBank/DDBJ whole genome shotgun (WGS) entry which is preliminary data.</text>
</comment>
<name>A0A4Q7MRU5_9BACT</name>
<accession>A0A4Q7MRU5</accession>
<dbReference type="Proteomes" id="UP000293874">
    <property type="component" value="Unassembled WGS sequence"/>
</dbReference>
<organism evidence="1 2">
    <name type="scientific">Pseudobacter ginsenosidimutans</name>
    <dbReference type="NCBI Taxonomy" id="661488"/>
    <lineage>
        <taxon>Bacteria</taxon>
        <taxon>Pseudomonadati</taxon>
        <taxon>Bacteroidota</taxon>
        <taxon>Chitinophagia</taxon>
        <taxon>Chitinophagales</taxon>
        <taxon>Chitinophagaceae</taxon>
        <taxon>Pseudobacter</taxon>
    </lineage>
</organism>
<evidence type="ECO:0000313" key="1">
    <source>
        <dbReference type="EMBL" id="RZS71168.1"/>
    </source>
</evidence>